<protein>
    <submittedName>
        <fullName evidence="3">Oxidoreductase</fullName>
    </submittedName>
</protein>
<name>A0A386Z9K7_9NOCA</name>
<evidence type="ECO:0000313" key="4">
    <source>
        <dbReference type="Proteomes" id="UP000267164"/>
    </source>
</evidence>
<dbReference type="PANTHER" id="PTHR19328:SF13">
    <property type="entry name" value="HIPL1 PROTEIN"/>
    <property type="match status" value="1"/>
</dbReference>
<proteinExistence type="predicted"/>
<feature type="region of interest" description="Disordered" evidence="1">
    <location>
        <begin position="363"/>
        <end position="389"/>
    </location>
</feature>
<dbReference type="InterPro" id="IPR011041">
    <property type="entry name" value="Quinoprot_gluc/sorb_DH_b-prop"/>
</dbReference>
<dbReference type="RefSeq" id="WP_120735852.1">
    <property type="nucleotide sequence ID" value="NZ_CP032568.1"/>
</dbReference>
<dbReference type="EMBL" id="CP032568">
    <property type="protein sequence ID" value="AYF73927.1"/>
    <property type="molecule type" value="Genomic_DNA"/>
</dbReference>
<gene>
    <name evidence="3" type="ORF">D7D52_08685</name>
</gene>
<dbReference type="OrthoDB" id="9770043at2"/>
<dbReference type="SUPFAM" id="SSF50952">
    <property type="entry name" value="Soluble quinoprotein glucose dehydrogenase"/>
    <property type="match status" value="1"/>
</dbReference>
<dbReference type="InterPro" id="IPR011042">
    <property type="entry name" value="6-blade_b-propeller_TolB-like"/>
</dbReference>
<feature type="region of interest" description="Disordered" evidence="1">
    <location>
        <begin position="44"/>
        <end position="76"/>
    </location>
</feature>
<dbReference type="Proteomes" id="UP000267164">
    <property type="component" value="Chromosome"/>
</dbReference>
<dbReference type="AlphaFoldDB" id="A0A386Z9K7"/>
<organism evidence="3 4">
    <name type="scientific">Nocardia yunnanensis</name>
    <dbReference type="NCBI Taxonomy" id="2382165"/>
    <lineage>
        <taxon>Bacteria</taxon>
        <taxon>Bacillati</taxon>
        <taxon>Actinomycetota</taxon>
        <taxon>Actinomycetes</taxon>
        <taxon>Mycobacteriales</taxon>
        <taxon>Nocardiaceae</taxon>
        <taxon>Nocardia</taxon>
    </lineage>
</organism>
<dbReference type="PANTHER" id="PTHR19328">
    <property type="entry name" value="HEDGEHOG-INTERACTING PROTEIN"/>
    <property type="match status" value="1"/>
</dbReference>
<sequence>MSLVAAGRVGVGARRVGLGASRVVLGVTLGAVLLSGCARFDDRASSPFTPEPTWQDAEPNTTTPKTPPSNAKRPDLPCVDPDTAVVVSCLDTTGGLVALPDGGSALVAERTTGRILKVVATDEGEPPAPVEVAKLDIDPAGDGGLTGLALSPTFGEDGLVYAYITTPSDNRVVRISTDGGGAPKPILTGIPKGSNGNRGSIDFLHDRMLILTGDAGNPSLATDSSSLAGKLLGVDSPAPGASSTVLVSGIGVAGGVCSDGKDSIWFTDRTATEDRLQRVGPDGAAVKAWTWPDHPGVAGCAAAADGVAISLTNQKGLALATADKTTHAVTAAPAVLAQDKYGRLDGAALGGDGNIWVGTVNKPDGNPNQYDDRVVRIPPPAAGGEGGKQ</sequence>
<feature type="domain" description="Glucose/Sorbosone dehydrogenase" evidence="2">
    <location>
        <begin position="95"/>
        <end position="235"/>
    </location>
</feature>
<dbReference type="Gene3D" id="2.120.10.30">
    <property type="entry name" value="TolB, C-terminal domain"/>
    <property type="match status" value="1"/>
</dbReference>
<evidence type="ECO:0000256" key="1">
    <source>
        <dbReference type="SAM" id="MobiDB-lite"/>
    </source>
</evidence>
<evidence type="ECO:0000313" key="3">
    <source>
        <dbReference type="EMBL" id="AYF73927.1"/>
    </source>
</evidence>
<dbReference type="KEGG" id="nyu:D7D52_08685"/>
<dbReference type="Pfam" id="PF07995">
    <property type="entry name" value="GSDH"/>
    <property type="match status" value="1"/>
</dbReference>
<accession>A0A386Z9K7</accession>
<reference evidence="3 4" key="1">
    <citation type="submission" date="2018-09" db="EMBL/GenBank/DDBJ databases">
        <title>Nocardia yunnanensis sp. nov., an actinomycete isolated from a soil sample.</title>
        <authorList>
            <person name="Zhang J."/>
        </authorList>
    </citation>
    <scope>NUCLEOTIDE SEQUENCE [LARGE SCALE GENOMIC DNA]</scope>
    <source>
        <strain evidence="3 4">CFHS0054</strain>
    </source>
</reference>
<dbReference type="InterPro" id="IPR012938">
    <property type="entry name" value="Glc/Sorbosone_DH"/>
</dbReference>
<keyword evidence="4" id="KW-1185">Reference proteome</keyword>
<evidence type="ECO:0000259" key="2">
    <source>
        <dbReference type="Pfam" id="PF07995"/>
    </source>
</evidence>